<dbReference type="InterPro" id="IPR037066">
    <property type="entry name" value="Plug_dom_sf"/>
</dbReference>
<dbReference type="InterPro" id="IPR000531">
    <property type="entry name" value="Beta-barrel_TonB"/>
</dbReference>
<evidence type="ECO:0000313" key="16">
    <source>
        <dbReference type="Proteomes" id="UP000462449"/>
    </source>
</evidence>
<dbReference type="Gene3D" id="2.40.170.20">
    <property type="entry name" value="TonB-dependent receptor, beta-barrel domain"/>
    <property type="match status" value="1"/>
</dbReference>
<dbReference type="Gene3D" id="2.60.40.1120">
    <property type="entry name" value="Carboxypeptidase-like, regulatory domain"/>
    <property type="match status" value="1"/>
</dbReference>
<dbReference type="EMBL" id="WOTW01000050">
    <property type="protein sequence ID" value="MUP39500.1"/>
    <property type="molecule type" value="Genomic_DNA"/>
</dbReference>
<dbReference type="OrthoDB" id="9768177at2"/>
<dbReference type="PROSITE" id="PS52016">
    <property type="entry name" value="TONB_DEPENDENT_REC_3"/>
    <property type="match status" value="1"/>
</dbReference>
<dbReference type="InterPro" id="IPR008969">
    <property type="entry name" value="CarboxyPept-like_regulatory"/>
</dbReference>
<keyword evidence="7 8" id="KW-0998">Cell outer membrane</keyword>
<keyword evidence="10" id="KW-0732">Signal</keyword>
<evidence type="ECO:0000313" key="14">
    <source>
        <dbReference type="EMBL" id="MVB08705.1"/>
    </source>
</evidence>
<dbReference type="Pfam" id="PF07715">
    <property type="entry name" value="Plug"/>
    <property type="match status" value="1"/>
</dbReference>
<gene>
    <name evidence="14" type="ORF">DWB62_016890</name>
    <name evidence="13" type="ORF">GNY23_16890</name>
</gene>
<dbReference type="InterPro" id="IPR012910">
    <property type="entry name" value="Plug_dom"/>
</dbReference>
<comment type="caution">
    <text evidence="13">The sequence shown here is derived from an EMBL/GenBank/DDBJ whole genome shotgun (WGS) entry which is preliminary data.</text>
</comment>
<dbReference type="InterPro" id="IPR023997">
    <property type="entry name" value="TonB-dep_OMP_SusC/RagA_CS"/>
</dbReference>
<reference evidence="13 16" key="2">
    <citation type="submission" date="2019-12" db="EMBL/GenBank/DDBJ databases">
        <title>Draft genome sequence of Labilibaculum sp. strain 44 isolated from deep waters of Black Sea.</title>
        <authorList>
            <person name="Yadav S."/>
            <person name="Villanueva L."/>
        </authorList>
    </citation>
    <scope>NUCLEOTIDE SEQUENCE [LARGE SCALE GENOMIC DNA]</scope>
    <source>
        <strain evidence="13 16">44</strain>
    </source>
</reference>
<comment type="similarity">
    <text evidence="8 9">Belongs to the TonB-dependent receptor family.</text>
</comment>
<name>A0A7M4DA21_9BACT</name>
<dbReference type="NCBIfam" id="TIGR04057">
    <property type="entry name" value="SusC_RagA_signa"/>
    <property type="match status" value="1"/>
</dbReference>
<keyword evidence="2 8" id="KW-0813">Transport</keyword>
<sequence length="1000" mass="110479">MELNISRLRKLLLMLVMVFSFTMIHAQEKVVTGLVTDANDGMGIPGVSVVVKGTTVGTTTDIDGNYTLTVDANATIIYSFVGYRSQEIVVGSQSQINVILSIETENLSEIVVIGYGTVKKEDKTGSVTSVSSKDFNKGNITSPQDLLVGKSSGVVITSAGGAPGSGSTIRIRGGSSLRASNDPLIIVDGMPIESVKNNVSGSANALSFINPNDIETFTVLKDASATAIYGSRASNGVIIVTTKKGAKGKPMQVSYSGSISVASAVDYIDVYSGDQLRKIALSNTSLYDPMNYDKLGTENTDWQKEIFRTAVSHDHNVAISGSYKELPYRVSLGYTDQTGILKNTDMQRYTGALNLNPTFLDDALKVNMNAKFMMTNNNFGDDGAIGSAISMDPTQPVYDGNSTSAGYYQWQNYGANLGTPNPVEQAMAVNNKSDVYRFVGNLKLNYTLPYVKGLQANLNLATDYTESDGQNNRPTTSPSTLVPSAWGKLSDYTAKNKNNLLDFYLNYNKEFNEDHRLDVTAGYSWQHFEREGTDYTRSVEDADHPLQVDNESEFKTENYLISFFGRLNYAFKNKYLLTGTFRYDGSSKFYSGPSAPKDKMWGFFPSAAFAWKIHEESFIKNIDQISNLKLRLGWGITGQQDITDENYPAQAKYDISRGGYYYYINGRYIPTLRPGTYDPDIKWEETTTQNIGVDFGFLNNRINGSVDYYFRETTDMINEVTIPSGSNFSNTLITNVGSLENKGIEVSLNFVPVSTPDMSLNIGFNFSHNKNEVTKLLLTDDPNYIGVTEGSGMTGVTQITRVGEAAHSFFVNKQIYDSNGKPIEGLYEDIAGNGGVINGDNANKYIYHNPTPEYTYGFSARFNYKQFDMSTSLRANIGNYVLNQVASGASYDQMQQIGYWKNMPSHLSKTNFVKRQFTSDYFVENASFLKMDNISAGYTFSKFAGQDINARVSFTVQNVFTITKYSGLDPEVGEKDDRSGIDNNLYPRPRTFTLGVNLTF</sequence>
<dbReference type="InterPro" id="IPR036942">
    <property type="entry name" value="Beta-barrel_TonB_sf"/>
</dbReference>
<evidence type="ECO:0000256" key="8">
    <source>
        <dbReference type="PROSITE-ProRule" id="PRU01360"/>
    </source>
</evidence>
<keyword evidence="6 8" id="KW-0472">Membrane</keyword>
<dbReference type="NCBIfam" id="TIGR04056">
    <property type="entry name" value="OMP_RagA_SusC"/>
    <property type="match status" value="1"/>
</dbReference>
<dbReference type="SUPFAM" id="SSF56935">
    <property type="entry name" value="Porins"/>
    <property type="match status" value="1"/>
</dbReference>
<feature type="domain" description="TonB-dependent receptor-like beta-barrel" evidence="11">
    <location>
        <begin position="394"/>
        <end position="959"/>
    </location>
</feature>
<accession>A0A7M4DA21</accession>
<dbReference type="EMBL" id="QTZN02000050">
    <property type="protein sequence ID" value="MVB08705.1"/>
    <property type="molecule type" value="Genomic_DNA"/>
</dbReference>
<dbReference type="RefSeq" id="WP_156196909.1">
    <property type="nucleotide sequence ID" value="NZ_QTZN02000050.1"/>
</dbReference>
<evidence type="ECO:0000313" key="15">
    <source>
        <dbReference type="Proteomes" id="UP000285951"/>
    </source>
</evidence>
<comment type="subcellular location">
    <subcellularLocation>
        <location evidence="1 8">Cell outer membrane</location>
        <topology evidence="1 8">Multi-pass membrane protein</topology>
    </subcellularLocation>
</comment>
<dbReference type="AlphaFoldDB" id="A0A7M4DA21"/>
<evidence type="ECO:0000256" key="2">
    <source>
        <dbReference type="ARBA" id="ARBA00022448"/>
    </source>
</evidence>
<dbReference type="SUPFAM" id="SSF49464">
    <property type="entry name" value="Carboxypeptidase regulatory domain-like"/>
    <property type="match status" value="1"/>
</dbReference>
<feature type="domain" description="TonB-dependent receptor plug" evidence="12">
    <location>
        <begin position="120"/>
        <end position="237"/>
    </location>
</feature>
<protein>
    <submittedName>
        <fullName evidence="13">SusC/RagA family TonB-linked outer membrane protein</fullName>
    </submittedName>
</protein>
<dbReference type="Proteomes" id="UP000285951">
    <property type="component" value="Unassembled WGS sequence"/>
</dbReference>
<proteinExistence type="inferred from homology"/>
<evidence type="ECO:0000256" key="9">
    <source>
        <dbReference type="RuleBase" id="RU003357"/>
    </source>
</evidence>
<dbReference type="Proteomes" id="UP000462449">
    <property type="component" value="Unassembled WGS sequence"/>
</dbReference>
<dbReference type="Pfam" id="PF00593">
    <property type="entry name" value="TonB_dep_Rec_b-barrel"/>
    <property type="match status" value="1"/>
</dbReference>
<organism evidence="13 16">
    <name type="scientific">Labilibaculum euxinus</name>
    <dbReference type="NCBI Taxonomy" id="2686357"/>
    <lineage>
        <taxon>Bacteria</taxon>
        <taxon>Pseudomonadati</taxon>
        <taxon>Bacteroidota</taxon>
        <taxon>Bacteroidia</taxon>
        <taxon>Marinilabiliales</taxon>
        <taxon>Marinifilaceae</taxon>
        <taxon>Labilibaculum</taxon>
    </lineage>
</organism>
<feature type="chain" id="PRO_5029764525" evidence="10">
    <location>
        <begin position="27"/>
        <end position="1000"/>
    </location>
</feature>
<keyword evidence="5 9" id="KW-0798">TonB box</keyword>
<feature type="signal peptide" evidence="10">
    <location>
        <begin position="1"/>
        <end position="26"/>
    </location>
</feature>
<reference evidence="14 15" key="1">
    <citation type="submission" date="2019-11" db="EMBL/GenBank/DDBJ databases">
        <title>Draft genome sequence of Labilibaculum sp. strain SYP isolated from Black Sea.</title>
        <authorList>
            <person name="Yadav S."/>
            <person name="Villanueva L."/>
        </authorList>
    </citation>
    <scope>NUCLEOTIDE SEQUENCE [LARGE SCALE GENOMIC DNA]</scope>
    <source>
        <strain evidence="14 15">44</strain>
    </source>
</reference>
<keyword evidence="15" id="KW-1185">Reference proteome</keyword>
<dbReference type="Pfam" id="PF13715">
    <property type="entry name" value="CarbopepD_reg_2"/>
    <property type="match status" value="1"/>
</dbReference>
<evidence type="ECO:0000259" key="11">
    <source>
        <dbReference type="Pfam" id="PF00593"/>
    </source>
</evidence>
<evidence type="ECO:0000256" key="4">
    <source>
        <dbReference type="ARBA" id="ARBA00022692"/>
    </source>
</evidence>
<evidence type="ECO:0000256" key="6">
    <source>
        <dbReference type="ARBA" id="ARBA00023136"/>
    </source>
</evidence>
<dbReference type="Gene3D" id="2.170.130.10">
    <property type="entry name" value="TonB-dependent receptor, plug domain"/>
    <property type="match status" value="1"/>
</dbReference>
<keyword evidence="4 8" id="KW-0812">Transmembrane</keyword>
<evidence type="ECO:0000256" key="3">
    <source>
        <dbReference type="ARBA" id="ARBA00022452"/>
    </source>
</evidence>
<dbReference type="InterPro" id="IPR023996">
    <property type="entry name" value="TonB-dep_OMP_SusC/RagA"/>
</dbReference>
<evidence type="ECO:0000256" key="10">
    <source>
        <dbReference type="SAM" id="SignalP"/>
    </source>
</evidence>
<keyword evidence="3 8" id="KW-1134">Transmembrane beta strand</keyword>
<evidence type="ECO:0000256" key="1">
    <source>
        <dbReference type="ARBA" id="ARBA00004571"/>
    </source>
</evidence>
<evidence type="ECO:0000259" key="12">
    <source>
        <dbReference type="Pfam" id="PF07715"/>
    </source>
</evidence>
<evidence type="ECO:0000313" key="13">
    <source>
        <dbReference type="EMBL" id="MUP39500.1"/>
    </source>
</evidence>
<evidence type="ECO:0000256" key="5">
    <source>
        <dbReference type="ARBA" id="ARBA00023077"/>
    </source>
</evidence>
<dbReference type="GO" id="GO:0009279">
    <property type="term" value="C:cell outer membrane"/>
    <property type="evidence" value="ECO:0007669"/>
    <property type="project" value="UniProtKB-SubCell"/>
</dbReference>
<evidence type="ECO:0000256" key="7">
    <source>
        <dbReference type="ARBA" id="ARBA00023237"/>
    </source>
</evidence>
<dbReference type="InterPro" id="IPR039426">
    <property type="entry name" value="TonB-dep_rcpt-like"/>
</dbReference>